<dbReference type="CDD" id="cd07035">
    <property type="entry name" value="TPP_PYR_POX_like"/>
    <property type="match status" value="1"/>
</dbReference>
<dbReference type="SUPFAM" id="SSF52518">
    <property type="entry name" value="Thiamin diphosphate-binding fold (THDP-binding)"/>
    <property type="match status" value="2"/>
</dbReference>
<dbReference type="GO" id="GO:0032923">
    <property type="term" value="P:organic phosphonate biosynthetic process"/>
    <property type="evidence" value="ECO:0007669"/>
    <property type="project" value="InterPro"/>
</dbReference>
<dbReference type="InterPro" id="IPR011766">
    <property type="entry name" value="TPP_enzyme_TPP-bd"/>
</dbReference>
<dbReference type="PANTHER" id="PTHR42818:SF1">
    <property type="entry name" value="SULFOPYRUVATE DECARBOXYLASE"/>
    <property type="match status" value="1"/>
</dbReference>
<dbReference type="GO" id="GO:0033980">
    <property type="term" value="F:phosphonopyruvate decarboxylase activity"/>
    <property type="evidence" value="ECO:0007669"/>
    <property type="project" value="UniProtKB-EC"/>
</dbReference>
<dbReference type="GO" id="GO:0030976">
    <property type="term" value="F:thiamine pyrophosphate binding"/>
    <property type="evidence" value="ECO:0007669"/>
    <property type="project" value="InterPro"/>
</dbReference>
<evidence type="ECO:0000256" key="2">
    <source>
        <dbReference type="ARBA" id="ARBA00023239"/>
    </source>
</evidence>
<keyword evidence="4" id="KW-0670">Pyruvate</keyword>
<evidence type="ECO:0000259" key="3">
    <source>
        <dbReference type="Pfam" id="PF02775"/>
    </source>
</evidence>
<name>A0A7X0HR55_9BACI</name>
<dbReference type="InterPro" id="IPR017684">
    <property type="entry name" value="Phosphono-pyrv_decarboxylase"/>
</dbReference>
<dbReference type="InterPro" id="IPR029061">
    <property type="entry name" value="THDP-binding"/>
</dbReference>
<dbReference type="RefSeq" id="WP_184525348.1">
    <property type="nucleotide sequence ID" value="NZ_JACHGK010000005.1"/>
</dbReference>
<dbReference type="Pfam" id="PF02775">
    <property type="entry name" value="TPP_enzyme_C"/>
    <property type="match status" value="1"/>
</dbReference>
<evidence type="ECO:0000313" key="5">
    <source>
        <dbReference type="Proteomes" id="UP000531594"/>
    </source>
</evidence>
<comment type="caution">
    <text evidence="4">The sequence shown here is derived from an EMBL/GenBank/DDBJ whole genome shotgun (WGS) entry which is preliminary data.</text>
</comment>
<keyword evidence="5" id="KW-1185">Reference proteome</keyword>
<dbReference type="InterPro" id="IPR051818">
    <property type="entry name" value="TPP_dependent_decarboxylase"/>
</dbReference>
<proteinExistence type="predicted"/>
<sequence length="376" mass="41323">MIETYQFGTECKKLGFHFFTGVPCSFLNPLINFAINECEYITAVNEGEAVSIAAGAAIGGKKSVVLMQNSGLTNASSPLTSLIFPFRIPILGFVSLRGAAGLNDEPQHELMGRITAEWLTSMNIHWEYLSDRMEEALQQLNKANAFIDKNEPFFFIVKKGTLAKTELQKQTVKTTNNAVKLSKSTADEFPARIDALKVIQSHADQETVVLATTGKTGRELYQLKDASNQLYMVGSMGCVPSLALGICLARKEKDVIAIDGDGAILMRLGSLATNGYNSPPNLLHILLDNQTHDSTGGQQTVSHNVQFVDIAAACGYHRAVYVHSLSELDGYIQEWKSSKKLTFLHLKIAHGSLKELGRPSIKPFEVKERLQVFLND</sequence>
<dbReference type="AlphaFoldDB" id="A0A7X0HR55"/>
<dbReference type="EMBL" id="JACHGK010000005">
    <property type="protein sequence ID" value="MBB6445383.1"/>
    <property type="molecule type" value="Genomic_DNA"/>
</dbReference>
<gene>
    <name evidence="4" type="ORF">HNR53_002001</name>
</gene>
<feature type="domain" description="Thiamine pyrophosphate enzyme TPP-binding" evidence="3">
    <location>
        <begin position="231"/>
        <end position="345"/>
    </location>
</feature>
<protein>
    <submittedName>
        <fullName evidence="4">Phosphonopyruvate decarboxylase</fullName>
        <ecNumber evidence="4">4.1.1.82</ecNumber>
    </submittedName>
</protein>
<keyword evidence="2 4" id="KW-0456">Lyase</keyword>
<dbReference type="EC" id="4.1.1.82" evidence="4"/>
<evidence type="ECO:0000256" key="1">
    <source>
        <dbReference type="ARBA" id="ARBA00022793"/>
    </source>
</evidence>
<reference evidence="4 5" key="1">
    <citation type="submission" date="2020-08" db="EMBL/GenBank/DDBJ databases">
        <title>Genomic Encyclopedia of Type Strains, Phase IV (KMG-IV): sequencing the most valuable type-strain genomes for metagenomic binning, comparative biology and taxonomic classification.</title>
        <authorList>
            <person name="Goeker M."/>
        </authorList>
    </citation>
    <scope>NUCLEOTIDE SEQUENCE [LARGE SCALE GENOMIC DNA]</scope>
    <source>
        <strain evidence="4 5">DSM 5391</strain>
    </source>
</reference>
<accession>A0A7X0HR55</accession>
<evidence type="ECO:0000313" key="4">
    <source>
        <dbReference type="EMBL" id="MBB6445383.1"/>
    </source>
</evidence>
<dbReference type="NCBIfam" id="TIGR03297">
    <property type="entry name" value="Ppyr-DeCO2ase"/>
    <property type="match status" value="1"/>
</dbReference>
<dbReference type="Gene3D" id="3.40.50.970">
    <property type="match status" value="2"/>
</dbReference>
<keyword evidence="1" id="KW-0210">Decarboxylase</keyword>
<organism evidence="4 5">
    <name type="scientific">Bacillus benzoevorans</name>
    <dbReference type="NCBI Taxonomy" id="1456"/>
    <lineage>
        <taxon>Bacteria</taxon>
        <taxon>Bacillati</taxon>
        <taxon>Bacillota</taxon>
        <taxon>Bacilli</taxon>
        <taxon>Bacillales</taxon>
        <taxon>Bacillaceae</taxon>
        <taxon>Bacillus</taxon>
    </lineage>
</organism>
<dbReference type="Proteomes" id="UP000531594">
    <property type="component" value="Unassembled WGS sequence"/>
</dbReference>
<dbReference type="PANTHER" id="PTHR42818">
    <property type="entry name" value="SULFOPYRUVATE DECARBOXYLASE SUBUNIT ALPHA"/>
    <property type="match status" value="1"/>
</dbReference>